<dbReference type="AlphaFoldDB" id="A0A066USH5"/>
<name>A0A066USH5_9VIBR</name>
<keyword evidence="1" id="KW-0732">Signal</keyword>
<reference evidence="2 3" key="1">
    <citation type="submission" date="2014-02" db="EMBL/GenBank/DDBJ databases">
        <title>Vibrio fortis Dalian14 Genome Sequencing.</title>
        <authorList>
            <person name="Wang Y."/>
            <person name="Song L."/>
            <person name="Liu G."/>
            <person name="Ding J."/>
        </authorList>
    </citation>
    <scope>NUCLEOTIDE SEQUENCE [LARGE SCALE GENOMIC DNA]</scope>
    <source>
        <strain evidence="2 3">Dalian14</strain>
    </source>
</reference>
<feature type="signal peptide" evidence="1">
    <location>
        <begin position="1"/>
        <end position="28"/>
    </location>
</feature>
<sequence length="111" mass="12385">MRIKTKLIGLAKPCLALGLGVLALPAQAHFPLMSCWFESEIIACEAGYSDGSKAIDYSVEMYDYEDNLIAKVMTDKRSIAEFKKPDADFYIVFDSGHEFPVEVDVVEISEK</sequence>
<evidence type="ECO:0000313" key="3">
    <source>
        <dbReference type="Proteomes" id="UP000027219"/>
    </source>
</evidence>
<dbReference type="EMBL" id="JFFR01000027">
    <property type="protein sequence ID" value="KDN27128.1"/>
    <property type="molecule type" value="Genomic_DNA"/>
</dbReference>
<organism evidence="2 3">
    <name type="scientific">Vibrio fortis</name>
    <dbReference type="NCBI Taxonomy" id="212667"/>
    <lineage>
        <taxon>Bacteria</taxon>
        <taxon>Pseudomonadati</taxon>
        <taxon>Pseudomonadota</taxon>
        <taxon>Gammaproteobacteria</taxon>
        <taxon>Vibrionales</taxon>
        <taxon>Vibrionaceae</taxon>
        <taxon>Vibrio</taxon>
    </lineage>
</organism>
<feature type="chain" id="PRO_5001627499" evidence="1">
    <location>
        <begin position="29"/>
        <end position="111"/>
    </location>
</feature>
<evidence type="ECO:0000256" key="1">
    <source>
        <dbReference type="SAM" id="SignalP"/>
    </source>
</evidence>
<keyword evidence="3" id="KW-1185">Reference proteome</keyword>
<comment type="caution">
    <text evidence="2">The sequence shown here is derived from an EMBL/GenBank/DDBJ whole genome shotgun (WGS) entry which is preliminary data.</text>
</comment>
<gene>
    <name evidence="2" type="ORF">VFDL14_19675</name>
</gene>
<protein>
    <submittedName>
        <fullName evidence="2">Uncharacterized protein</fullName>
    </submittedName>
</protein>
<evidence type="ECO:0000313" key="2">
    <source>
        <dbReference type="EMBL" id="KDN27128.1"/>
    </source>
</evidence>
<dbReference type="Proteomes" id="UP000027219">
    <property type="component" value="Unassembled WGS sequence"/>
</dbReference>
<dbReference type="OrthoDB" id="363007at2"/>
<dbReference type="RefSeq" id="WP_032552490.1">
    <property type="nucleotide sequence ID" value="NZ_JFFR01000027.1"/>
</dbReference>
<dbReference type="STRING" id="212667.VFDL14_19675"/>
<accession>A0A066USH5</accession>
<proteinExistence type="predicted"/>